<feature type="signal peptide" evidence="1">
    <location>
        <begin position="1"/>
        <end position="24"/>
    </location>
</feature>
<dbReference type="SUPFAM" id="SSF53850">
    <property type="entry name" value="Periplasmic binding protein-like II"/>
    <property type="match status" value="1"/>
</dbReference>
<reference evidence="2" key="1">
    <citation type="submission" date="2020-10" db="EMBL/GenBank/DDBJ databases">
        <title>Connecting structure to function with the recovery of over 1000 high-quality activated sludge metagenome-assembled genomes encoding full-length rRNA genes using long-read sequencing.</title>
        <authorList>
            <person name="Singleton C.M."/>
            <person name="Petriglieri F."/>
            <person name="Kristensen J.M."/>
            <person name="Kirkegaard R.H."/>
            <person name="Michaelsen T.Y."/>
            <person name="Andersen M.H."/>
            <person name="Karst S.M."/>
            <person name="Dueholm M.S."/>
            <person name="Nielsen P.H."/>
            <person name="Albertsen M."/>
        </authorList>
    </citation>
    <scope>NUCLEOTIDE SEQUENCE</scope>
    <source>
        <strain evidence="2">Skiv_18-Q3-R9-52_MAXAC.067</strain>
    </source>
</reference>
<protein>
    <submittedName>
        <fullName evidence="2">Phosphate/phosphite/phosphonate ABC transporter substrate-binding protein</fullName>
    </submittedName>
</protein>
<dbReference type="PROSITE" id="PS51257">
    <property type="entry name" value="PROKAR_LIPOPROTEIN"/>
    <property type="match status" value="1"/>
</dbReference>
<keyword evidence="1" id="KW-0732">Signal</keyword>
<dbReference type="AlphaFoldDB" id="A0A9D7XLK3"/>
<comment type="caution">
    <text evidence="2">The sequence shown here is derived from an EMBL/GenBank/DDBJ whole genome shotgun (WGS) entry which is preliminary data.</text>
</comment>
<proteinExistence type="predicted"/>
<dbReference type="PANTHER" id="PTHR35841:SF1">
    <property type="entry name" value="PHOSPHONATES-BINDING PERIPLASMIC PROTEIN"/>
    <property type="match status" value="1"/>
</dbReference>
<organism evidence="2 3">
    <name type="scientific">Candidatus Geothrix skivensis</name>
    <dbReference type="NCBI Taxonomy" id="2954439"/>
    <lineage>
        <taxon>Bacteria</taxon>
        <taxon>Pseudomonadati</taxon>
        <taxon>Acidobacteriota</taxon>
        <taxon>Holophagae</taxon>
        <taxon>Holophagales</taxon>
        <taxon>Holophagaceae</taxon>
        <taxon>Geothrix</taxon>
    </lineage>
</organism>
<accession>A0A9D7XLK3</accession>
<dbReference type="Pfam" id="PF12974">
    <property type="entry name" value="Phosphonate-bd"/>
    <property type="match status" value="1"/>
</dbReference>
<dbReference type="Gene3D" id="3.40.190.10">
    <property type="entry name" value="Periplasmic binding protein-like II"/>
    <property type="match status" value="2"/>
</dbReference>
<gene>
    <name evidence="2" type="ORF">IPP58_09410</name>
</gene>
<evidence type="ECO:0000313" key="2">
    <source>
        <dbReference type="EMBL" id="MBK9796699.1"/>
    </source>
</evidence>
<dbReference type="EMBL" id="JADKIO010000006">
    <property type="protein sequence ID" value="MBK9796699.1"/>
    <property type="molecule type" value="Genomic_DNA"/>
</dbReference>
<sequence length="304" mass="34201">MRVAHGFPFFLLLLSLGSAGCDRAAQEPGPQYLPARPPTQSLVYVLAVHPLYNPKKLHTSYQPLVDYLNRRLSGMRLELEASRDYGHFESKIQARSPHLLLPNPWQTLQAMQVGYGVIAQAGDPEDFKGIFIVRRDSGLNNPSELKGKAVSYPAPTALAACIMPQYFLHQQGLNINTELQNRYVGSQESSIMNVALRQTVAGATWPPPWRAFQMDHPREASELKVLWETPSLINNSVMVREDVPPDMREAIRTALVYLHESEEGRAVLAGMETRRFHPASDRDYDVVRSYVARFEKAVRPVKGP</sequence>
<feature type="chain" id="PRO_5038383541" evidence="1">
    <location>
        <begin position="25"/>
        <end position="304"/>
    </location>
</feature>
<dbReference type="PANTHER" id="PTHR35841">
    <property type="entry name" value="PHOSPHONATES-BINDING PERIPLASMIC PROTEIN"/>
    <property type="match status" value="1"/>
</dbReference>
<name>A0A9D7XLK3_9BACT</name>
<dbReference type="Proteomes" id="UP000886657">
    <property type="component" value="Unassembled WGS sequence"/>
</dbReference>
<evidence type="ECO:0000256" key="1">
    <source>
        <dbReference type="SAM" id="SignalP"/>
    </source>
</evidence>
<evidence type="ECO:0000313" key="3">
    <source>
        <dbReference type="Proteomes" id="UP000886657"/>
    </source>
</evidence>